<dbReference type="InterPro" id="IPR001810">
    <property type="entry name" value="F-box_dom"/>
</dbReference>
<keyword evidence="4" id="KW-1185">Reference proteome</keyword>
<organism evidence="3 4">
    <name type="scientific">Tetracentron sinense</name>
    <name type="common">Spur-leaf</name>
    <dbReference type="NCBI Taxonomy" id="13715"/>
    <lineage>
        <taxon>Eukaryota</taxon>
        <taxon>Viridiplantae</taxon>
        <taxon>Streptophyta</taxon>
        <taxon>Embryophyta</taxon>
        <taxon>Tracheophyta</taxon>
        <taxon>Spermatophyta</taxon>
        <taxon>Magnoliopsida</taxon>
        <taxon>Trochodendrales</taxon>
        <taxon>Trochodendraceae</taxon>
        <taxon>Tetracentron</taxon>
    </lineage>
</organism>
<reference evidence="3 4" key="1">
    <citation type="submission" date="2020-04" db="EMBL/GenBank/DDBJ databases">
        <title>Plant Genome Project.</title>
        <authorList>
            <person name="Zhang R.-G."/>
        </authorList>
    </citation>
    <scope>NUCLEOTIDE SEQUENCE [LARGE SCALE GENOMIC DNA]</scope>
    <source>
        <strain evidence="3">YNK0</strain>
        <tissue evidence="3">Leaf</tissue>
    </source>
</reference>
<dbReference type="InterPro" id="IPR005174">
    <property type="entry name" value="KIB1-4_b-propeller"/>
</dbReference>
<dbReference type="PANTHER" id="PTHR33127">
    <property type="entry name" value="TRANSMEMBRANE PROTEIN"/>
    <property type="match status" value="1"/>
</dbReference>
<evidence type="ECO:0000313" key="4">
    <source>
        <dbReference type="Proteomes" id="UP000655225"/>
    </source>
</evidence>
<dbReference type="PANTHER" id="PTHR33127:SF5">
    <property type="entry name" value="TRANSMEMBRANE PROTEIN"/>
    <property type="match status" value="1"/>
</dbReference>
<proteinExistence type="predicted"/>
<evidence type="ECO:0000256" key="1">
    <source>
        <dbReference type="SAM" id="MobiDB-lite"/>
    </source>
</evidence>
<dbReference type="InterPro" id="IPR036047">
    <property type="entry name" value="F-box-like_dom_sf"/>
</dbReference>
<dbReference type="SUPFAM" id="SSF81383">
    <property type="entry name" value="F-box domain"/>
    <property type="match status" value="1"/>
</dbReference>
<dbReference type="Pfam" id="PF00646">
    <property type="entry name" value="F-box"/>
    <property type="match status" value="1"/>
</dbReference>
<comment type="caution">
    <text evidence="3">The sequence shown here is derived from an EMBL/GenBank/DDBJ whole genome shotgun (WGS) entry which is preliminary data.</text>
</comment>
<gene>
    <name evidence="3" type="ORF">HHK36_016808</name>
</gene>
<protein>
    <recommendedName>
        <fullName evidence="2">F-box domain-containing protein</fullName>
    </recommendedName>
</protein>
<dbReference type="OrthoDB" id="1863935at2759"/>
<accession>A0A834Z444</accession>
<name>A0A834Z444_TETSI</name>
<feature type="domain" description="F-box" evidence="2">
    <location>
        <begin position="34"/>
        <end position="80"/>
    </location>
</feature>
<dbReference type="CDD" id="cd09917">
    <property type="entry name" value="F-box_SF"/>
    <property type="match status" value="1"/>
</dbReference>
<evidence type="ECO:0000259" key="2">
    <source>
        <dbReference type="PROSITE" id="PS50181"/>
    </source>
</evidence>
<evidence type="ECO:0000313" key="3">
    <source>
        <dbReference type="EMBL" id="KAF8397883.1"/>
    </source>
</evidence>
<feature type="compositionally biased region" description="Basic residues" evidence="1">
    <location>
        <begin position="1"/>
        <end position="10"/>
    </location>
</feature>
<feature type="region of interest" description="Disordered" evidence="1">
    <location>
        <begin position="1"/>
        <end position="20"/>
    </location>
</feature>
<dbReference type="AlphaFoldDB" id="A0A834Z444"/>
<dbReference type="EMBL" id="JABCRI010000011">
    <property type="protein sequence ID" value="KAF8397883.1"/>
    <property type="molecule type" value="Genomic_DNA"/>
</dbReference>
<dbReference type="PROSITE" id="PS50181">
    <property type="entry name" value="FBOX"/>
    <property type="match status" value="1"/>
</dbReference>
<dbReference type="Gene3D" id="1.20.1280.50">
    <property type="match status" value="1"/>
</dbReference>
<dbReference type="Pfam" id="PF03478">
    <property type="entry name" value="Beta-prop_KIB1-4"/>
    <property type="match status" value="1"/>
</dbReference>
<feature type="compositionally biased region" description="Basic and acidic residues" evidence="1">
    <location>
        <begin position="11"/>
        <end position="20"/>
    </location>
</feature>
<dbReference type="Proteomes" id="UP000655225">
    <property type="component" value="Unassembled WGS sequence"/>
</dbReference>
<sequence>MAGKKRKKTKSLAETRRGNRRIVKEEEKKVTEGLRPCSELPMELLELIASRLRLKENIRFSLVCKRWHFVAVSARVLNRSPWLMFPQKNSSLCKFFDPSHRAFYFLDIPDLYGSRICYAKDGWLLIYRPRNSRVFFFNPFTKAIIKLPRFELRHQSVAFSSAPTSPSCIVFLIECVNPLVVSVSTCHPGAVEWSTVNHQSKLPFVVGFSDWNNMIFCGKFFYVLNLMGLLGVFDPENQTWNVLDVRPPAVLDIYFFRKRWRGRFMVEFRGELLVMYTCFREKPIIFKLDQSKMEWEKVKSLDGLTMFASFLSSHLSSNLPRIMSNSVYFPKVRFYGKRCISYSLDDCRYYPSKECHDWVEQEPFESIWIEPPEDVSTFV</sequence>
<dbReference type="OMA" id="RTWDSHY"/>